<dbReference type="Pfam" id="PF11967">
    <property type="entry name" value="RecO_N"/>
    <property type="match status" value="1"/>
</dbReference>
<dbReference type="Gene3D" id="1.20.1440.120">
    <property type="entry name" value="Recombination protein O, C-terminal domain"/>
    <property type="match status" value="1"/>
</dbReference>
<evidence type="ECO:0000256" key="6">
    <source>
        <dbReference type="ARBA" id="ARBA00033409"/>
    </source>
</evidence>
<dbReference type="PANTHER" id="PTHR33991:SF1">
    <property type="entry name" value="DNA REPAIR PROTEIN RECO"/>
    <property type="match status" value="1"/>
</dbReference>
<evidence type="ECO:0000256" key="7">
    <source>
        <dbReference type="HAMAP-Rule" id="MF_00201"/>
    </source>
</evidence>
<comment type="function">
    <text evidence="7">Involved in DNA repair and RecF pathway recombination.</text>
</comment>
<dbReference type="SUPFAM" id="SSF50249">
    <property type="entry name" value="Nucleic acid-binding proteins"/>
    <property type="match status" value="1"/>
</dbReference>
<evidence type="ECO:0000259" key="8">
    <source>
        <dbReference type="Pfam" id="PF11967"/>
    </source>
</evidence>
<dbReference type="SUPFAM" id="SSF57863">
    <property type="entry name" value="ArfGap/RecO-like zinc finger"/>
    <property type="match status" value="1"/>
</dbReference>
<dbReference type="PANTHER" id="PTHR33991">
    <property type="entry name" value="DNA REPAIR PROTEIN RECO"/>
    <property type="match status" value="1"/>
</dbReference>
<name>A0A7C8LUM7_9FIRM</name>
<dbReference type="EMBL" id="WSLF01000001">
    <property type="protein sequence ID" value="KAE9636986.1"/>
    <property type="molecule type" value="Genomic_DNA"/>
</dbReference>
<evidence type="ECO:0000256" key="3">
    <source>
        <dbReference type="ARBA" id="ARBA00022763"/>
    </source>
</evidence>
<keyword evidence="4 7" id="KW-0233">DNA recombination</keyword>
<dbReference type="OrthoDB" id="9797083at2"/>
<dbReference type="HAMAP" id="MF_00201">
    <property type="entry name" value="RecO"/>
    <property type="match status" value="1"/>
</dbReference>
<dbReference type="GO" id="GO:0006310">
    <property type="term" value="P:DNA recombination"/>
    <property type="evidence" value="ECO:0007669"/>
    <property type="project" value="UniProtKB-UniRule"/>
</dbReference>
<gene>
    <name evidence="7 9" type="primary">recO</name>
    <name evidence="9" type="ORF">GND95_00715</name>
</gene>
<evidence type="ECO:0000256" key="4">
    <source>
        <dbReference type="ARBA" id="ARBA00023172"/>
    </source>
</evidence>
<proteinExistence type="inferred from homology"/>
<feature type="domain" description="DNA replication/recombination mediator RecO N-terminal" evidence="8">
    <location>
        <begin position="4"/>
        <end position="82"/>
    </location>
</feature>
<reference evidence="9 10" key="1">
    <citation type="submission" date="2019-12" db="EMBL/GenBank/DDBJ databases">
        <title>Defluviitalea raffinosedens, isolated from a biogas fermenter, genome sequencing and characterization.</title>
        <authorList>
            <person name="Rettenmaier R."/>
            <person name="Schneider M."/>
            <person name="Neuhaus K."/>
            <person name="Liebl W."/>
            <person name="Zverlov V."/>
        </authorList>
    </citation>
    <scope>NUCLEOTIDE SEQUENCE [LARGE SCALE GENOMIC DNA]</scope>
    <source>
        <strain evidence="9 10">249c-K6</strain>
    </source>
</reference>
<dbReference type="Gene3D" id="2.40.50.140">
    <property type="entry name" value="Nucleic acid-binding proteins"/>
    <property type="match status" value="1"/>
</dbReference>
<dbReference type="GO" id="GO:0043590">
    <property type="term" value="C:bacterial nucleoid"/>
    <property type="evidence" value="ECO:0007669"/>
    <property type="project" value="TreeGrafter"/>
</dbReference>
<sequence length="253" mass="29390">MNKMEHIKSKGIVLKEINVGEADKILKIFTKLKGKISVSAKGARKSKSRLTAGTQMFSYCDFLIHQGKNYNIIQQLEVIHTFHGIREDIIKLTYASYFFELLDSVLEEEQVNEDLLLLTLKTLSVLEKTNRNPKLIAKIYELRLMASIGYMPEMFQCVNCGGQEDIHRFSSRLGGILCNDCSNKDHYSHKMSRGTWYTIQYILSSDLSELFKFDLDEKILEELDKITQSYLAYHIEKSFKTLDFLREVQNNYE</sequence>
<dbReference type="Proteomes" id="UP000483018">
    <property type="component" value="Unassembled WGS sequence"/>
</dbReference>
<dbReference type="InterPro" id="IPR022572">
    <property type="entry name" value="DNA_rep/recomb_RecO_N"/>
</dbReference>
<keyword evidence="3 7" id="KW-0227">DNA damage</keyword>
<dbReference type="InterPro" id="IPR042242">
    <property type="entry name" value="RecO_C"/>
</dbReference>
<evidence type="ECO:0000313" key="10">
    <source>
        <dbReference type="Proteomes" id="UP000483018"/>
    </source>
</evidence>
<comment type="caution">
    <text evidence="9">The sequence shown here is derived from an EMBL/GenBank/DDBJ whole genome shotgun (WGS) entry which is preliminary data.</text>
</comment>
<dbReference type="Pfam" id="PF02565">
    <property type="entry name" value="RecO_C"/>
    <property type="match status" value="1"/>
</dbReference>
<dbReference type="GO" id="GO:0006302">
    <property type="term" value="P:double-strand break repair"/>
    <property type="evidence" value="ECO:0007669"/>
    <property type="project" value="TreeGrafter"/>
</dbReference>
<evidence type="ECO:0000256" key="2">
    <source>
        <dbReference type="ARBA" id="ARBA00021310"/>
    </source>
</evidence>
<dbReference type="InterPro" id="IPR037278">
    <property type="entry name" value="ARFGAP/RecO"/>
</dbReference>
<organism evidence="9 10">
    <name type="scientific">Defluviitalea raffinosedens</name>
    <dbReference type="NCBI Taxonomy" id="1450156"/>
    <lineage>
        <taxon>Bacteria</taxon>
        <taxon>Bacillati</taxon>
        <taxon>Bacillota</taxon>
        <taxon>Clostridia</taxon>
        <taxon>Lachnospirales</taxon>
        <taxon>Defluviitaleaceae</taxon>
        <taxon>Defluviitalea</taxon>
    </lineage>
</organism>
<dbReference type="AlphaFoldDB" id="A0A7C8LUM7"/>
<comment type="similarity">
    <text evidence="1 7">Belongs to the RecO family.</text>
</comment>
<keyword evidence="10" id="KW-1185">Reference proteome</keyword>
<dbReference type="InterPro" id="IPR003717">
    <property type="entry name" value="RecO"/>
</dbReference>
<protein>
    <recommendedName>
        <fullName evidence="2 7">DNA repair protein RecO</fullName>
    </recommendedName>
    <alternativeName>
        <fullName evidence="6 7">Recombination protein O</fullName>
    </alternativeName>
</protein>
<dbReference type="InterPro" id="IPR012340">
    <property type="entry name" value="NA-bd_OB-fold"/>
</dbReference>
<evidence type="ECO:0000256" key="1">
    <source>
        <dbReference type="ARBA" id="ARBA00007452"/>
    </source>
</evidence>
<keyword evidence="5 7" id="KW-0234">DNA repair</keyword>
<dbReference type="NCBIfam" id="TIGR00613">
    <property type="entry name" value="reco"/>
    <property type="match status" value="1"/>
</dbReference>
<accession>A0A7C8LUM7</accession>
<evidence type="ECO:0000313" key="9">
    <source>
        <dbReference type="EMBL" id="KAE9636986.1"/>
    </source>
</evidence>
<evidence type="ECO:0000256" key="5">
    <source>
        <dbReference type="ARBA" id="ARBA00023204"/>
    </source>
</evidence>